<sequence length="137" mass="15265">MRKQITYIVEDNNRDRGKEFIITEMSAWDADELSQEIFRIMGSGMPNGMENIPDDVVMMGCAGLATYGLLVLSSASPEVAKVLRSRLLATVEIVISHEGSQQTRKVIAEDFEEVTTIRSLMDQVFKVNFDFLSIAAA</sequence>
<proteinExistence type="predicted"/>
<organism evidence="1 2">
    <name type="scientific">Edwardsiella phage GF-2</name>
    <dbReference type="NCBI Taxonomy" id="1537091"/>
    <lineage>
        <taxon>Viruses</taxon>
        <taxon>Duplodnaviria</taxon>
        <taxon>Heunggongvirae</taxon>
        <taxon>Uroviricota</taxon>
        <taxon>Caudoviricetes</taxon>
        <taxon>Gofduovirus</taxon>
        <taxon>Gofduovirus GF2</taxon>
    </lineage>
</organism>
<dbReference type="GeneID" id="23681438"/>
<dbReference type="EMBL" id="AP014629">
    <property type="protein sequence ID" value="BAP28887.1"/>
    <property type="molecule type" value="Genomic_DNA"/>
</dbReference>
<keyword evidence="2" id="KW-1185">Reference proteome</keyword>
<dbReference type="Proteomes" id="UP000202039">
    <property type="component" value="Segment"/>
</dbReference>
<accession>A0A077KC08</accession>
<evidence type="ECO:0000313" key="2">
    <source>
        <dbReference type="Proteomes" id="UP000202039"/>
    </source>
</evidence>
<protein>
    <submittedName>
        <fullName evidence="1">Uncharacterized protein</fullName>
    </submittedName>
</protein>
<dbReference type="RefSeq" id="YP_009126619.1">
    <property type="nucleotide sequence ID" value="NC_026611.1"/>
</dbReference>
<dbReference type="KEGG" id="vg:23681438"/>
<reference evidence="1 2" key="1">
    <citation type="journal article" date="2015" name="Arch. Virol.">
        <title>Full-genome sequence of a novel myovirus, GF-2, infecting Edwardsiella tarda: comparison with other Edwardsiella myoviral genomes.</title>
        <authorList>
            <person name="Yasuike M."/>
            <person name="Nishiki I."/>
            <person name="Iwasaki Y."/>
            <person name="Nakamura Y."/>
            <person name="Fujiwara A."/>
            <person name="Sugaya E."/>
            <person name="Kawato Y."/>
            <person name="Nagai S."/>
            <person name="Kobayashi T."/>
            <person name="Ototake M."/>
            <person name="Nakai T."/>
        </authorList>
    </citation>
    <scope>NUCLEOTIDE SEQUENCE [LARGE SCALE GENOMIC DNA]</scope>
</reference>
<name>A0A077KC08_9CAUD</name>
<evidence type="ECO:0000313" key="1">
    <source>
        <dbReference type="EMBL" id="BAP28887.1"/>
    </source>
</evidence>